<evidence type="ECO:0000313" key="2">
    <source>
        <dbReference type="EMBL" id="MBB6446528.1"/>
    </source>
</evidence>
<keyword evidence="3" id="KW-1185">Reference proteome</keyword>
<reference evidence="2 3" key="1">
    <citation type="submission" date="2020-08" db="EMBL/GenBank/DDBJ databases">
        <title>Genomic Encyclopedia of Type Strains, Phase IV (KMG-IV): sequencing the most valuable type-strain genomes for metagenomic binning, comparative biology and taxonomic classification.</title>
        <authorList>
            <person name="Goeker M."/>
        </authorList>
    </citation>
    <scope>NUCLEOTIDE SEQUENCE [LARGE SCALE GENOMIC DNA]</scope>
    <source>
        <strain evidence="2 3">DSM 5391</strain>
    </source>
</reference>
<dbReference type="InterPro" id="IPR015943">
    <property type="entry name" value="WD40/YVTN_repeat-like_dom_sf"/>
</dbReference>
<feature type="chain" id="PRO_5031557813" description="Lipoprotein" evidence="1">
    <location>
        <begin position="22"/>
        <end position="323"/>
    </location>
</feature>
<evidence type="ECO:0000256" key="1">
    <source>
        <dbReference type="SAM" id="SignalP"/>
    </source>
</evidence>
<dbReference type="RefSeq" id="WP_184527604.1">
    <property type="nucleotide sequence ID" value="NZ_JACHGK010000011.1"/>
</dbReference>
<dbReference type="SUPFAM" id="SSF51004">
    <property type="entry name" value="C-terminal (heme d1) domain of cytochrome cd1-nitrite reductase"/>
    <property type="match status" value="1"/>
</dbReference>
<dbReference type="PANTHER" id="PTHR47197:SF3">
    <property type="entry name" value="DIHYDRO-HEME D1 DEHYDROGENASE"/>
    <property type="match status" value="1"/>
</dbReference>
<dbReference type="PANTHER" id="PTHR47197">
    <property type="entry name" value="PROTEIN NIRF"/>
    <property type="match status" value="1"/>
</dbReference>
<gene>
    <name evidence="2" type="ORF">HNR53_003187</name>
</gene>
<comment type="caution">
    <text evidence="2">The sequence shown here is derived from an EMBL/GenBank/DDBJ whole genome shotgun (WGS) entry which is preliminary data.</text>
</comment>
<dbReference type="Gene3D" id="2.130.10.10">
    <property type="entry name" value="YVTN repeat-like/Quinoprotein amine dehydrogenase"/>
    <property type="match status" value="1"/>
</dbReference>
<evidence type="ECO:0008006" key="4">
    <source>
        <dbReference type="Google" id="ProtNLM"/>
    </source>
</evidence>
<proteinExistence type="predicted"/>
<protein>
    <recommendedName>
        <fullName evidence="4">Lipoprotein</fullName>
    </recommendedName>
</protein>
<dbReference type="Proteomes" id="UP000531594">
    <property type="component" value="Unassembled WGS sequence"/>
</dbReference>
<name>A0A7X0HTF8_9BACI</name>
<dbReference type="PROSITE" id="PS51257">
    <property type="entry name" value="PROKAR_LIPOPROTEIN"/>
    <property type="match status" value="1"/>
</dbReference>
<organism evidence="2 3">
    <name type="scientific">Bacillus benzoevorans</name>
    <dbReference type="NCBI Taxonomy" id="1456"/>
    <lineage>
        <taxon>Bacteria</taxon>
        <taxon>Bacillati</taxon>
        <taxon>Bacillota</taxon>
        <taxon>Bacilli</taxon>
        <taxon>Bacillales</taxon>
        <taxon>Bacillaceae</taxon>
        <taxon>Bacillus</taxon>
    </lineage>
</organism>
<sequence>MKSIKLFLSILLMCFILTACSEKNYSPVSKELSVIVSINIKDMTVSFVDAERHKNVMQWEMEKPYSGGLILPDRDTLLLYGKGVESVDLYSLSRGEWVNSWNTGKGIVNGIVLKNKKEIVFTDQERNQARFFTIDGKETKSIATKQNPFTILEGKEKLYVISLNDEELTIIDKQSKIALDSIKIHPFATGALLRESENELWIGGHGMGTEAEPDIHVYNLLNGELIRTIHAPLMPVNFIEKDRNIYAISHGSNTLYKIPESGEQIQSVQIGANPFELSLFHDELIVAGYDSDDIYFVDPASLEIKHQVNVGKGPFQLIVRESR</sequence>
<keyword evidence="1" id="KW-0732">Signal</keyword>
<dbReference type="AlphaFoldDB" id="A0A7X0HTF8"/>
<dbReference type="InterPro" id="IPR011048">
    <property type="entry name" value="Haem_d1_sf"/>
</dbReference>
<dbReference type="InterPro" id="IPR051200">
    <property type="entry name" value="Host-pathogen_enzymatic-act"/>
</dbReference>
<feature type="signal peptide" evidence="1">
    <location>
        <begin position="1"/>
        <end position="21"/>
    </location>
</feature>
<evidence type="ECO:0000313" key="3">
    <source>
        <dbReference type="Proteomes" id="UP000531594"/>
    </source>
</evidence>
<dbReference type="EMBL" id="JACHGK010000011">
    <property type="protein sequence ID" value="MBB6446528.1"/>
    <property type="molecule type" value="Genomic_DNA"/>
</dbReference>
<accession>A0A7X0HTF8</accession>